<dbReference type="EMBL" id="JARBDR010000918">
    <property type="protein sequence ID" value="KAJ8301820.1"/>
    <property type="molecule type" value="Genomic_DNA"/>
</dbReference>
<dbReference type="SUPFAM" id="SSF53098">
    <property type="entry name" value="Ribonuclease H-like"/>
    <property type="match status" value="1"/>
</dbReference>
<reference evidence="4 5" key="1">
    <citation type="submission" date="2022-12" db="EMBL/GenBank/DDBJ databases">
        <title>Chromosome-level genome of Tegillarca granosa.</title>
        <authorList>
            <person name="Kim J."/>
        </authorList>
    </citation>
    <scope>NUCLEOTIDE SEQUENCE [LARGE SCALE GENOMIC DNA]</scope>
    <source>
        <strain evidence="4">Teg-2019</strain>
        <tissue evidence="4">Adductor muscle</tissue>
    </source>
</reference>
<dbReference type="InterPro" id="IPR047021">
    <property type="entry name" value="REXO1/3/4-like"/>
</dbReference>
<keyword evidence="1" id="KW-0540">Nuclease</keyword>
<organism evidence="4 5">
    <name type="scientific">Tegillarca granosa</name>
    <name type="common">Malaysian cockle</name>
    <name type="synonym">Anadara granosa</name>
    <dbReference type="NCBI Taxonomy" id="220873"/>
    <lineage>
        <taxon>Eukaryota</taxon>
        <taxon>Metazoa</taxon>
        <taxon>Spiralia</taxon>
        <taxon>Lophotrochozoa</taxon>
        <taxon>Mollusca</taxon>
        <taxon>Bivalvia</taxon>
        <taxon>Autobranchia</taxon>
        <taxon>Pteriomorphia</taxon>
        <taxon>Arcoida</taxon>
        <taxon>Arcoidea</taxon>
        <taxon>Arcidae</taxon>
        <taxon>Tegillarca</taxon>
    </lineage>
</organism>
<comment type="caution">
    <text evidence="4">The sequence shown here is derived from an EMBL/GenBank/DDBJ whole genome shotgun (WGS) entry which is preliminary data.</text>
</comment>
<dbReference type="Gene3D" id="3.30.420.10">
    <property type="entry name" value="Ribonuclease H-like superfamily/Ribonuclease H"/>
    <property type="match status" value="1"/>
</dbReference>
<proteinExistence type="predicted"/>
<dbReference type="PANTHER" id="PTHR12801">
    <property type="entry name" value="RNA EXONUCLEASE REXO1 / RECO3 FAMILY MEMBER-RELATED"/>
    <property type="match status" value="1"/>
</dbReference>
<protein>
    <recommendedName>
        <fullName evidence="6">RNA exonuclease 4</fullName>
    </recommendedName>
</protein>
<evidence type="ECO:0000256" key="3">
    <source>
        <dbReference type="SAM" id="MobiDB-lite"/>
    </source>
</evidence>
<name>A0ABQ9E9I2_TEGGR</name>
<gene>
    <name evidence="4" type="ORF">KUTeg_020807</name>
</gene>
<evidence type="ECO:0000313" key="5">
    <source>
        <dbReference type="Proteomes" id="UP001217089"/>
    </source>
</evidence>
<feature type="region of interest" description="Disordered" evidence="3">
    <location>
        <begin position="1"/>
        <end position="20"/>
    </location>
</feature>
<dbReference type="PANTHER" id="PTHR12801:SF45">
    <property type="entry name" value="RNA EXONUCLEASE 4"/>
    <property type="match status" value="1"/>
</dbReference>
<dbReference type="InterPro" id="IPR012337">
    <property type="entry name" value="RNaseH-like_sf"/>
</dbReference>
<dbReference type="Proteomes" id="UP001217089">
    <property type="component" value="Unassembled WGS sequence"/>
</dbReference>
<evidence type="ECO:0000313" key="4">
    <source>
        <dbReference type="EMBL" id="KAJ8301820.1"/>
    </source>
</evidence>
<keyword evidence="5" id="KW-1185">Reference proteome</keyword>
<dbReference type="InterPro" id="IPR036397">
    <property type="entry name" value="RNaseH_sf"/>
</dbReference>
<evidence type="ECO:0000256" key="1">
    <source>
        <dbReference type="ARBA" id="ARBA00022722"/>
    </source>
</evidence>
<accession>A0ABQ9E9I2</accession>
<evidence type="ECO:0008006" key="6">
    <source>
        <dbReference type="Google" id="ProtNLM"/>
    </source>
</evidence>
<sequence>METGLKKQNAEKQHEEKRTPEVWFDDVDEILIEKRNVGTEKDMENKNTAPLIKLGSYKGLTKVVSMDCEMVGVGREGIEFSVVQKEVADVLKNRTLVGHAIHNDLKVLYLSHPKKKIRDTSRYKPFRTLFNGRIPSLKKLTAQVLSVKVQEGEHDSVSTVIFYTQNSYNLPLI</sequence>
<evidence type="ECO:0000256" key="2">
    <source>
        <dbReference type="ARBA" id="ARBA00022801"/>
    </source>
</evidence>
<keyword evidence="2" id="KW-0378">Hydrolase</keyword>